<dbReference type="Pfam" id="PF13920">
    <property type="entry name" value="zf-C3HC4_3"/>
    <property type="match status" value="1"/>
</dbReference>
<dbReference type="Gene3D" id="3.40.50.10810">
    <property type="entry name" value="Tandem AAA-ATPase domain"/>
    <property type="match status" value="2"/>
</dbReference>
<dbReference type="Pfam" id="PF00176">
    <property type="entry name" value="SNF2-rel_dom"/>
    <property type="match status" value="1"/>
</dbReference>
<dbReference type="InterPro" id="IPR049730">
    <property type="entry name" value="SNF2/RAD54-like_C"/>
</dbReference>
<keyword evidence="4" id="KW-0547">Nucleotide-binding</keyword>
<reference evidence="15" key="1">
    <citation type="submission" date="2024-02" db="EMBL/GenBank/DDBJ databases">
        <authorList>
            <consortium name="ELIXIR-Norway"/>
            <consortium name="Elixir Norway"/>
        </authorList>
    </citation>
    <scope>NUCLEOTIDE SEQUENCE</scope>
</reference>
<dbReference type="PROSITE" id="PS51192">
    <property type="entry name" value="HELICASE_ATP_BIND_1"/>
    <property type="match status" value="1"/>
</dbReference>
<dbReference type="CDD" id="cd16509">
    <property type="entry name" value="RING-HC_HLTF"/>
    <property type="match status" value="1"/>
</dbReference>
<dbReference type="InterPro" id="IPR038718">
    <property type="entry name" value="SNF2-like_sf"/>
</dbReference>
<dbReference type="InterPro" id="IPR014905">
    <property type="entry name" value="HIRAN"/>
</dbReference>
<evidence type="ECO:0000256" key="3">
    <source>
        <dbReference type="ARBA" id="ARBA00022723"/>
    </source>
</evidence>
<dbReference type="InterPro" id="IPR000330">
    <property type="entry name" value="SNF2_N"/>
</dbReference>
<dbReference type="InterPro" id="IPR014001">
    <property type="entry name" value="Helicase_ATP-bd"/>
</dbReference>
<evidence type="ECO:0000256" key="10">
    <source>
        <dbReference type="ARBA" id="ARBA00023242"/>
    </source>
</evidence>
<keyword evidence="16" id="KW-1185">Reference proteome</keyword>
<dbReference type="SUPFAM" id="SSF57850">
    <property type="entry name" value="RING/U-box"/>
    <property type="match status" value="1"/>
</dbReference>
<organism evidence="15 16">
    <name type="scientific">Sphagnum jensenii</name>
    <dbReference type="NCBI Taxonomy" id="128206"/>
    <lineage>
        <taxon>Eukaryota</taxon>
        <taxon>Viridiplantae</taxon>
        <taxon>Streptophyta</taxon>
        <taxon>Embryophyta</taxon>
        <taxon>Bryophyta</taxon>
        <taxon>Sphagnophytina</taxon>
        <taxon>Sphagnopsida</taxon>
        <taxon>Sphagnales</taxon>
        <taxon>Sphagnaceae</taxon>
        <taxon>Sphagnum</taxon>
    </lineage>
</organism>
<name>A0ABP0VTY5_9BRYO</name>
<accession>A0ABP0VTY5</accession>
<dbReference type="InterPro" id="IPR013083">
    <property type="entry name" value="Znf_RING/FYVE/PHD"/>
</dbReference>
<evidence type="ECO:0000313" key="16">
    <source>
        <dbReference type="Proteomes" id="UP001497444"/>
    </source>
</evidence>
<keyword evidence="5 11" id="KW-0863">Zinc-finger</keyword>
<evidence type="ECO:0000313" key="15">
    <source>
        <dbReference type="EMBL" id="CAK9257943.1"/>
    </source>
</evidence>
<proteinExistence type="inferred from homology"/>
<dbReference type="InterPro" id="IPR027417">
    <property type="entry name" value="P-loop_NTPase"/>
</dbReference>
<evidence type="ECO:0000256" key="4">
    <source>
        <dbReference type="ARBA" id="ARBA00022741"/>
    </source>
</evidence>
<dbReference type="EMBL" id="OZ020106">
    <property type="protein sequence ID" value="CAK9257943.1"/>
    <property type="molecule type" value="Genomic_DNA"/>
</dbReference>
<evidence type="ECO:0000256" key="5">
    <source>
        <dbReference type="ARBA" id="ARBA00022771"/>
    </source>
</evidence>
<dbReference type="InterPro" id="IPR017907">
    <property type="entry name" value="Znf_RING_CS"/>
</dbReference>
<keyword evidence="8" id="KW-0862">Zinc</keyword>
<feature type="domain" description="Helicase ATP-binding" evidence="13">
    <location>
        <begin position="261"/>
        <end position="507"/>
    </location>
</feature>
<evidence type="ECO:0000256" key="2">
    <source>
        <dbReference type="ARBA" id="ARBA00008438"/>
    </source>
</evidence>
<evidence type="ECO:0000256" key="6">
    <source>
        <dbReference type="ARBA" id="ARBA00022801"/>
    </source>
</evidence>
<keyword evidence="10" id="KW-0539">Nucleus</keyword>
<dbReference type="SMART" id="SM00184">
    <property type="entry name" value="RING"/>
    <property type="match status" value="1"/>
</dbReference>
<dbReference type="CDD" id="cd18793">
    <property type="entry name" value="SF2_C_SNF"/>
    <property type="match status" value="1"/>
</dbReference>
<dbReference type="PANTHER" id="PTHR45626:SF17">
    <property type="entry name" value="HELICASE-LIKE TRANSCRIPTION FACTOR"/>
    <property type="match status" value="1"/>
</dbReference>
<dbReference type="SMART" id="SM00490">
    <property type="entry name" value="HELICc"/>
    <property type="match status" value="1"/>
</dbReference>
<dbReference type="Pfam" id="PF08797">
    <property type="entry name" value="HIRAN"/>
    <property type="match status" value="1"/>
</dbReference>
<dbReference type="PANTHER" id="PTHR45626">
    <property type="entry name" value="TRANSCRIPTION TERMINATION FACTOR 2-RELATED"/>
    <property type="match status" value="1"/>
</dbReference>
<evidence type="ECO:0000256" key="1">
    <source>
        <dbReference type="ARBA" id="ARBA00004123"/>
    </source>
</evidence>
<feature type="domain" description="RING-type" evidence="12">
    <location>
        <begin position="664"/>
        <end position="703"/>
    </location>
</feature>
<gene>
    <name evidence="15" type="ORF">CSSPJE1EN1_LOCUS3421</name>
</gene>
<evidence type="ECO:0000259" key="12">
    <source>
        <dbReference type="PROSITE" id="PS50089"/>
    </source>
</evidence>
<dbReference type="PROSITE" id="PS51194">
    <property type="entry name" value="HELICASE_CTER"/>
    <property type="match status" value="1"/>
</dbReference>
<comment type="similarity">
    <text evidence="2">Belongs to the SNF2/RAD54 helicase family. RAD16 subfamily.</text>
</comment>
<dbReference type="InterPro" id="IPR001841">
    <property type="entry name" value="Znf_RING"/>
</dbReference>
<evidence type="ECO:0000256" key="7">
    <source>
        <dbReference type="ARBA" id="ARBA00022806"/>
    </source>
</evidence>
<dbReference type="Gene3D" id="3.30.40.10">
    <property type="entry name" value="Zinc/RING finger domain, C3HC4 (zinc finger)"/>
    <property type="match status" value="1"/>
</dbReference>
<keyword evidence="9" id="KW-0067">ATP-binding</keyword>
<dbReference type="SUPFAM" id="SSF52540">
    <property type="entry name" value="P-loop containing nucleoside triphosphate hydrolases"/>
    <property type="match status" value="2"/>
</dbReference>
<evidence type="ECO:0000259" key="13">
    <source>
        <dbReference type="PROSITE" id="PS51192"/>
    </source>
</evidence>
<sequence>MESEEEEENENGDDENADKYMVGVVEVNVVGLQYYDGRVTDGEMVRLIREPHNPYDNNAIQVVNIFGRQIGHIERTKACHLAPLVDTKLAVMEGIVPQGSSRNRFKMPCRVYIFSNPEDGNNVKQHLRIAGVILLPPSMRMEEEDASVSMSQQQQQGAAAARKQATKPKAMKESLDDVFAVLGEMSGMQRQMMEPSPVISSTMFRHQKEALAWLIYMENSSKLPPFWIVHKPRGGRGGGGGGSSSKDMLLYKNTITNFSTDQRPEPLRGGLLADDMGLGKTLALLALVATNKPGAILPLPQIANVAAGDQEEEEEEATAAAAAADTAAVRPSKKRKLGAAAAATKKLPAAALEQPADSPPQLKGPRATLIVCPLSVLSNWVTQLEEHTVPGSLGVHLYHGPDRIKETSILSSFDIVLTTYNILATEGVCSSDNTEAAAASSCSTSPLQKVQWLRVILDEAHLIKSPTALQTKAAVALKAHRRWAVTGTPIQNTARDLFTLMQFLRLEPLNESSFWRRTVERPLMSGDSSGLARLQALMKAIALRRTKELQVNGHRLVELPRKTVTIHYVDLAAEDREVYDKLEENGKEVIGQLVQSGTVLQNYASVLQIILRLRQICDHSALCPAYSEMLCGGELQCLKDVNCAPPELLQKLLSVLQSGEDFDCAICLNPPTNAAITPCAHVYCRRCIEKSLARNKEQCPMCRSSLSASDLMCAPKVESTQIGEQSEAPPSSAAVKSSAKVEALIQLLTAVRDKDPTEKSVVFSQFSQMLTCLQGPLTDAGFHFVRLDGSMTVKKRQVALTAFHSKDLTSPTVFLLSLKAAGVGLNLVAASRVFMLDPWWNPAVEEQAMDRVHRLGQTRDVEVVRLVVSDSIEERILELQDRKRQLATFAFEKRSAAQQRLTRIQDVQLLMHL</sequence>
<dbReference type="SMART" id="SM00487">
    <property type="entry name" value="DEXDc"/>
    <property type="match status" value="1"/>
</dbReference>
<evidence type="ECO:0000259" key="14">
    <source>
        <dbReference type="PROSITE" id="PS51194"/>
    </source>
</evidence>
<evidence type="ECO:0000256" key="11">
    <source>
        <dbReference type="PROSITE-ProRule" id="PRU00175"/>
    </source>
</evidence>
<feature type="domain" description="Helicase C-terminal" evidence="14">
    <location>
        <begin position="743"/>
        <end position="902"/>
    </location>
</feature>
<dbReference type="SMART" id="SM00910">
    <property type="entry name" value="HIRAN"/>
    <property type="match status" value="1"/>
</dbReference>
<keyword evidence="6" id="KW-0378">Hydrolase</keyword>
<evidence type="ECO:0000256" key="8">
    <source>
        <dbReference type="ARBA" id="ARBA00022833"/>
    </source>
</evidence>
<comment type="subcellular location">
    <subcellularLocation>
        <location evidence="1">Nucleus</location>
    </subcellularLocation>
</comment>
<keyword evidence="3" id="KW-0479">Metal-binding</keyword>
<evidence type="ECO:0000256" key="9">
    <source>
        <dbReference type="ARBA" id="ARBA00022840"/>
    </source>
</evidence>
<dbReference type="Proteomes" id="UP001497444">
    <property type="component" value="Chromosome 11"/>
</dbReference>
<dbReference type="PROSITE" id="PS50089">
    <property type="entry name" value="ZF_RING_2"/>
    <property type="match status" value="1"/>
</dbReference>
<keyword evidence="7" id="KW-0347">Helicase</keyword>
<dbReference type="Gene3D" id="3.40.50.300">
    <property type="entry name" value="P-loop containing nucleotide triphosphate hydrolases"/>
    <property type="match status" value="1"/>
</dbReference>
<dbReference type="PROSITE" id="PS00518">
    <property type="entry name" value="ZF_RING_1"/>
    <property type="match status" value="1"/>
</dbReference>
<dbReference type="InterPro" id="IPR001650">
    <property type="entry name" value="Helicase_C-like"/>
</dbReference>
<dbReference type="Pfam" id="PF00271">
    <property type="entry name" value="Helicase_C"/>
    <property type="match status" value="1"/>
</dbReference>
<dbReference type="InterPro" id="IPR050628">
    <property type="entry name" value="SNF2_RAD54_helicase_TF"/>
</dbReference>
<protein>
    <submittedName>
        <fullName evidence="15">Uncharacterized protein</fullName>
    </submittedName>
</protein>
<dbReference type="Gene3D" id="3.30.70.2330">
    <property type="match status" value="1"/>
</dbReference>